<keyword evidence="6" id="KW-1185">Reference proteome</keyword>
<dbReference type="PANTHER" id="PTHR43877:SF2">
    <property type="entry name" value="AMINOALKYLPHOSPHONATE N-ACETYLTRANSFERASE-RELATED"/>
    <property type="match status" value="1"/>
</dbReference>
<dbReference type="Proteomes" id="UP000192674">
    <property type="component" value="Unassembled WGS sequence"/>
</dbReference>
<reference evidence="5 6" key="1">
    <citation type="submission" date="2017-04" db="EMBL/GenBank/DDBJ databases">
        <authorList>
            <person name="Afonso C.L."/>
            <person name="Miller P.J."/>
            <person name="Scott M.A."/>
            <person name="Spackman E."/>
            <person name="Goraichik I."/>
            <person name="Dimitrov K.M."/>
            <person name="Suarez D.L."/>
            <person name="Swayne D.E."/>
        </authorList>
    </citation>
    <scope>NUCLEOTIDE SEQUENCE [LARGE SCALE GENOMIC DNA]</scope>
    <source>
        <strain evidence="5 6">DSM 43828</strain>
    </source>
</reference>
<dbReference type="OrthoDB" id="70840at2"/>
<evidence type="ECO:0000256" key="1">
    <source>
        <dbReference type="ARBA" id="ARBA00022679"/>
    </source>
</evidence>
<keyword evidence="1 5" id="KW-0808">Transferase</keyword>
<keyword evidence="2" id="KW-0012">Acyltransferase</keyword>
<evidence type="ECO:0000313" key="6">
    <source>
        <dbReference type="Proteomes" id="UP000192674"/>
    </source>
</evidence>
<evidence type="ECO:0000256" key="2">
    <source>
        <dbReference type="ARBA" id="ARBA00023315"/>
    </source>
</evidence>
<sequence>MSVEIRHVRMSDPHVLSLLQDLEREYTTRYGFLYESLVSYPAERFAPPDGAFMLLYEDGHAIAGGAFQRHSGNTAEIKRMWTHREHRRRGLAARVLAELEREAAGRGYTRLRLDTGPRQPEATGLYLANGYKPLFDLANPPSSGPLPFEKELASSNLGE</sequence>
<evidence type="ECO:0000313" key="5">
    <source>
        <dbReference type="EMBL" id="SMD26756.1"/>
    </source>
</evidence>
<evidence type="ECO:0000259" key="4">
    <source>
        <dbReference type="PROSITE" id="PS51186"/>
    </source>
</evidence>
<dbReference type="PANTHER" id="PTHR43877">
    <property type="entry name" value="AMINOALKYLPHOSPHONATE N-ACETYLTRANSFERASE-RELATED-RELATED"/>
    <property type="match status" value="1"/>
</dbReference>
<name>A0A1Y5Y853_KIBAR</name>
<dbReference type="RefSeq" id="WP_143447180.1">
    <property type="nucleotide sequence ID" value="NZ_FWXV01000016.1"/>
</dbReference>
<gene>
    <name evidence="5" type="ORF">SAMN05661093_10342</name>
</gene>
<organism evidence="5 6">
    <name type="scientific">Kibdelosporangium aridum</name>
    <dbReference type="NCBI Taxonomy" id="2030"/>
    <lineage>
        <taxon>Bacteria</taxon>
        <taxon>Bacillati</taxon>
        <taxon>Actinomycetota</taxon>
        <taxon>Actinomycetes</taxon>
        <taxon>Pseudonocardiales</taxon>
        <taxon>Pseudonocardiaceae</taxon>
        <taxon>Kibdelosporangium</taxon>
    </lineage>
</organism>
<proteinExistence type="predicted"/>
<dbReference type="EMBL" id="FWXV01000016">
    <property type="protein sequence ID" value="SMD26756.1"/>
    <property type="molecule type" value="Genomic_DNA"/>
</dbReference>
<dbReference type="InterPro" id="IPR000182">
    <property type="entry name" value="GNAT_dom"/>
</dbReference>
<dbReference type="CDD" id="cd04301">
    <property type="entry name" value="NAT_SF"/>
    <property type="match status" value="1"/>
</dbReference>
<dbReference type="PROSITE" id="PS51186">
    <property type="entry name" value="GNAT"/>
    <property type="match status" value="1"/>
</dbReference>
<dbReference type="InterPro" id="IPR050832">
    <property type="entry name" value="Bact_Acetyltransf"/>
</dbReference>
<dbReference type="Gene3D" id="3.40.630.30">
    <property type="match status" value="1"/>
</dbReference>
<dbReference type="SUPFAM" id="SSF55729">
    <property type="entry name" value="Acyl-CoA N-acyltransferases (Nat)"/>
    <property type="match status" value="1"/>
</dbReference>
<dbReference type="InterPro" id="IPR016181">
    <property type="entry name" value="Acyl_CoA_acyltransferase"/>
</dbReference>
<protein>
    <submittedName>
        <fullName evidence="5">Acetyltransferase (GNAT) family protein</fullName>
    </submittedName>
</protein>
<feature type="region of interest" description="Disordered" evidence="3">
    <location>
        <begin position="140"/>
        <end position="159"/>
    </location>
</feature>
<dbReference type="AlphaFoldDB" id="A0A1Y5Y853"/>
<dbReference type="GO" id="GO:0016747">
    <property type="term" value="F:acyltransferase activity, transferring groups other than amino-acyl groups"/>
    <property type="evidence" value="ECO:0007669"/>
    <property type="project" value="InterPro"/>
</dbReference>
<dbReference type="Pfam" id="PF00583">
    <property type="entry name" value="Acetyltransf_1"/>
    <property type="match status" value="1"/>
</dbReference>
<feature type="domain" description="N-acetyltransferase" evidence="4">
    <location>
        <begin position="3"/>
        <end position="153"/>
    </location>
</feature>
<evidence type="ECO:0000256" key="3">
    <source>
        <dbReference type="SAM" id="MobiDB-lite"/>
    </source>
</evidence>
<accession>A0A1Y5Y853</accession>